<dbReference type="InterPro" id="IPR039421">
    <property type="entry name" value="Type_1_exporter"/>
</dbReference>
<dbReference type="InterPro" id="IPR011527">
    <property type="entry name" value="ABC1_TM_dom"/>
</dbReference>
<keyword evidence="3" id="KW-0547">Nucleotide-binding</keyword>
<feature type="transmembrane region" description="Helical" evidence="7">
    <location>
        <begin position="45"/>
        <end position="70"/>
    </location>
</feature>
<evidence type="ECO:0000256" key="1">
    <source>
        <dbReference type="ARBA" id="ARBA00004651"/>
    </source>
</evidence>
<evidence type="ECO:0000256" key="2">
    <source>
        <dbReference type="ARBA" id="ARBA00022692"/>
    </source>
</evidence>
<dbReference type="Gene3D" id="3.40.50.300">
    <property type="entry name" value="P-loop containing nucleotide triphosphate hydrolases"/>
    <property type="match status" value="1"/>
</dbReference>
<dbReference type="PANTHER" id="PTHR24221">
    <property type="entry name" value="ATP-BINDING CASSETTE SUB-FAMILY B"/>
    <property type="match status" value="1"/>
</dbReference>
<dbReference type="PROSITE" id="PS00211">
    <property type="entry name" value="ABC_TRANSPORTER_1"/>
    <property type="match status" value="1"/>
</dbReference>
<dbReference type="RefSeq" id="WP_346245052.1">
    <property type="nucleotide sequence ID" value="NZ_JBDIZK010000001.1"/>
</dbReference>
<keyword evidence="11" id="KW-1185">Reference proteome</keyword>
<dbReference type="InterPro" id="IPR003439">
    <property type="entry name" value="ABC_transporter-like_ATP-bd"/>
</dbReference>
<dbReference type="InterPro" id="IPR017871">
    <property type="entry name" value="ABC_transporter-like_CS"/>
</dbReference>
<feature type="transmembrane region" description="Helical" evidence="7">
    <location>
        <begin position="287"/>
        <end position="308"/>
    </location>
</feature>
<dbReference type="SUPFAM" id="SSF90123">
    <property type="entry name" value="ABC transporter transmembrane region"/>
    <property type="match status" value="1"/>
</dbReference>
<evidence type="ECO:0000259" key="9">
    <source>
        <dbReference type="PROSITE" id="PS50929"/>
    </source>
</evidence>
<evidence type="ECO:0000313" key="11">
    <source>
        <dbReference type="Proteomes" id="UP001427805"/>
    </source>
</evidence>
<feature type="transmembrane region" description="Helical" evidence="7">
    <location>
        <begin position="101"/>
        <end position="122"/>
    </location>
</feature>
<dbReference type="Pfam" id="PF00005">
    <property type="entry name" value="ABC_tran"/>
    <property type="match status" value="1"/>
</dbReference>
<dbReference type="PANTHER" id="PTHR24221:SF654">
    <property type="entry name" value="ATP-BINDING CASSETTE SUB-FAMILY B MEMBER 6"/>
    <property type="match status" value="1"/>
</dbReference>
<comment type="subcellular location">
    <subcellularLocation>
        <location evidence="1">Cell membrane</location>
        <topology evidence="1">Multi-pass membrane protein</topology>
    </subcellularLocation>
</comment>
<dbReference type="PROSITE" id="PS50929">
    <property type="entry name" value="ABC_TM1F"/>
    <property type="match status" value="1"/>
</dbReference>
<organism evidence="10 11">
    <name type="scientific">Sphingomonas rustica</name>
    <dbReference type="NCBI Taxonomy" id="3103142"/>
    <lineage>
        <taxon>Bacteria</taxon>
        <taxon>Pseudomonadati</taxon>
        <taxon>Pseudomonadota</taxon>
        <taxon>Alphaproteobacteria</taxon>
        <taxon>Sphingomonadales</taxon>
        <taxon>Sphingomonadaceae</taxon>
        <taxon>Sphingomonas</taxon>
    </lineage>
</organism>
<dbReference type="Pfam" id="PF00664">
    <property type="entry name" value="ABC_membrane"/>
    <property type="match status" value="1"/>
</dbReference>
<dbReference type="SUPFAM" id="SSF52540">
    <property type="entry name" value="P-loop containing nucleoside triphosphate hydrolases"/>
    <property type="match status" value="1"/>
</dbReference>
<dbReference type="InterPro" id="IPR036640">
    <property type="entry name" value="ABC1_TM_sf"/>
</dbReference>
<dbReference type="Proteomes" id="UP001427805">
    <property type="component" value="Unassembled WGS sequence"/>
</dbReference>
<dbReference type="GO" id="GO:0005524">
    <property type="term" value="F:ATP binding"/>
    <property type="evidence" value="ECO:0007669"/>
    <property type="project" value="UniProtKB-KW"/>
</dbReference>
<sequence>MEGQVETERGADLVRGNAAKVPKATRQALIARLLSHISPARRRDVAGVSLLLLVGAAAEVMVVGAIIPFLDVMTGGQQAWMFPGAARCLANLAENTGVDTATVAGLILIAVAILAAGARLVVAWRLHKLAFDIGHDLSTSAYGHILARPYSYHVASNSGELILAIFDVQLVVMNVLLPAMQALSSLVVATLIVCFLVAIDPAIALLSSGFVVAAYLMIALWARPRLRAGSAVVTAAQSERMLLLREGIGGIRDVILGAFQPSFERAYAKTEERLREKRRESVFLNAAPRYLIEAGAVILIAIIALALANRPGGLIEALPMLAAMAVGAQRLVPMAQQLYSGVALFSANAHQLTRVLNLFDGEDDISLAQRCAEPLPFRYAITLTGVSFRYPGRPDDALHSVDLEIVRGIRLGITGASGSGKSTLIDIVMGLLTPTSGEIRIDGAPLGRVNARNWQSRIGHVPQTIFLLDGTIAANIAFGVEPGAIDPDKVQAAARGAMLEPFIMSLPERFETRIGENGVRLSGGQRQRIGIARALYANTSLLVLDEITSSLDDETEMNVVETIRSLPRSITIIMISHRKACLDICDRTIHLSHGTLLPRKTV</sequence>
<evidence type="ECO:0000256" key="7">
    <source>
        <dbReference type="SAM" id="Phobius"/>
    </source>
</evidence>
<accession>A0ABV0B4D0</accession>
<dbReference type="SMART" id="SM00382">
    <property type="entry name" value="AAA"/>
    <property type="match status" value="1"/>
</dbReference>
<reference evidence="10 11" key="1">
    <citation type="submission" date="2024-05" db="EMBL/GenBank/DDBJ databases">
        <title>Sphingomonas sp. HF-S3 16S ribosomal RNA gene Genome sequencing and assembly.</title>
        <authorList>
            <person name="Lee H."/>
        </authorList>
    </citation>
    <scope>NUCLEOTIDE SEQUENCE [LARGE SCALE GENOMIC DNA]</scope>
    <source>
        <strain evidence="10 11">HF-S3</strain>
    </source>
</reference>
<evidence type="ECO:0000259" key="8">
    <source>
        <dbReference type="PROSITE" id="PS50893"/>
    </source>
</evidence>
<dbReference type="InterPro" id="IPR027417">
    <property type="entry name" value="P-loop_NTPase"/>
</dbReference>
<dbReference type="EMBL" id="JBDIZK010000001">
    <property type="protein sequence ID" value="MEN3746062.1"/>
    <property type="molecule type" value="Genomic_DNA"/>
</dbReference>
<dbReference type="PROSITE" id="PS50893">
    <property type="entry name" value="ABC_TRANSPORTER_2"/>
    <property type="match status" value="1"/>
</dbReference>
<proteinExistence type="predicted"/>
<feature type="domain" description="ABC transporter" evidence="8">
    <location>
        <begin position="381"/>
        <end position="602"/>
    </location>
</feature>
<keyword evidence="4 10" id="KW-0067">ATP-binding</keyword>
<dbReference type="CDD" id="cd03228">
    <property type="entry name" value="ABCC_MRP_Like"/>
    <property type="match status" value="1"/>
</dbReference>
<dbReference type="InterPro" id="IPR003593">
    <property type="entry name" value="AAA+_ATPase"/>
</dbReference>
<keyword evidence="6 7" id="KW-0472">Membrane</keyword>
<evidence type="ECO:0000313" key="10">
    <source>
        <dbReference type="EMBL" id="MEN3746062.1"/>
    </source>
</evidence>
<feature type="domain" description="ABC transmembrane type-1" evidence="9">
    <location>
        <begin position="46"/>
        <end position="308"/>
    </location>
</feature>
<evidence type="ECO:0000256" key="4">
    <source>
        <dbReference type="ARBA" id="ARBA00022840"/>
    </source>
</evidence>
<evidence type="ECO:0000256" key="5">
    <source>
        <dbReference type="ARBA" id="ARBA00022989"/>
    </source>
</evidence>
<feature type="transmembrane region" description="Helical" evidence="7">
    <location>
        <begin position="186"/>
        <end position="218"/>
    </location>
</feature>
<keyword evidence="2 7" id="KW-0812">Transmembrane</keyword>
<dbReference type="Gene3D" id="1.20.1560.10">
    <property type="entry name" value="ABC transporter type 1, transmembrane domain"/>
    <property type="match status" value="1"/>
</dbReference>
<comment type="caution">
    <text evidence="10">The sequence shown here is derived from an EMBL/GenBank/DDBJ whole genome shotgun (WGS) entry which is preliminary data.</text>
</comment>
<evidence type="ECO:0000256" key="6">
    <source>
        <dbReference type="ARBA" id="ARBA00023136"/>
    </source>
</evidence>
<keyword evidence="5 7" id="KW-1133">Transmembrane helix</keyword>
<name>A0ABV0B4D0_9SPHN</name>
<gene>
    <name evidence="10" type="ORF">TPR58_02695</name>
</gene>
<protein>
    <submittedName>
        <fullName evidence="10">ABC transporter ATP-binding protein</fullName>
    </submittedName>
</protein>
<evidence type="ECO:0000256" key="3">
    <source>
        <dbReference type="ARBA" id="ARBA00022741"/>
    </source>
</evidence>